<dbReference type="PANTHER" id="PTHR24095:SF14">
    <property type="entry name" value="ACETYL-COENZYME A SYNTHETASE 1"/>
    <property type="match status" value="1"/>
</dbReference>
<dbReference type="EMBL" id="JABBWM010000025">
    <property type="protein sequence ID" value="KAG2108990.1"/>
    <property type="molecule type" value="Genomic_DNA"/>
</dbReference>
<feature type="region of interest" description="Disordered" evidence="1">
    <location>
        <begin position="206"/>
        <end position="235"/>
    </location>
</feature>
<dbReference type="SUPFAM" id="SSF56801">
    <property type="entry name" value="Acetyl-CoA synthetase-like"/>
    <property type="match status" value="1"/>
</dbReference>
<reference evidence="2" key="1">
    <citation type="journal article" date="2020" name="New Phytol.">
        <title>Comparative genomics reveals dynamic genome evolution in host specialist ectomycorrhizal fungi.</title>
        <authorList>
            <person name="Lofgren L.A."/>
            <person name="Nguyen N.H."/>
            <person name="Vilgalys R."/>
            <person name="Ruytinx J."/>
            <person name="Liao H.L."/>
            <person name="Branco S."/>
            <person name="Kuo A."/>
            <person name="LaButti K."/>
            <person name="Lipzen A."/>
            <person name="Andreopoulos W."/>
            <person name="Pangilinan J."/>
            <person name="Riley R."/>
            <person name="Hundley H."/>
            <person name="Na H."/>
            <person name="Barry K."/>
            <person name="Grigoriev I.V."/>
            <person name="Stajich J.E."/>
            <person name="Kennedy P.G."/>
        </authorList>
    </citation>
    <scope>NUCLEOTIDE SEQUENCE</scope>
    <source>
        <strain evidence="2">FC423</strain>
    </source>
</reference>
<accession>A0A9P7JUS9</accession>
<comment type="caution">
    <text evidence="2">The sequence shown here is derived from an EMBL/GenBank/DDBJ whole genome shotgun (WGS) entry which is preliminary data.</text>
</comment>
<protein>
    <submittedName>
        <fullName evidence="2">Uncharacterized protein</fullName>
    </submittedName>
</protein>
<dbReference type="AlphaFoldDB" id="A0A9P7JUS9"/>
<dbReference type="OrthoDB" id="1706066at2759"/>
<dbReference type="PANTHER" id="PTHR24095">
    <property type="entry name" value="ACETYL-COENZYME A SYNTHETASE"/>
    <property type="match status" value="1"/>
</dbReference>
<evidence type="ECO:0000313" key="3">
    <source>
        <dbReference type="Proteomes" id="UP000823399"/>
    </source>
</evidence>
<evidence type="ECO:0000313" key="2">
    <source>
        <dbReference type="EMBL" id="KAG2108990.1"/>
    </source>
</evidence>
<dbReference type="GeneID" id="64695901"/>
<keyword evidence="3" id="KW-1185">Reference proteome</keyword>
<dbReference type="RefSeq" id="XP_041293233.1">
    <property type="nucleotide sequence ID" value="XM_041433642.1"/>
</dbReference>
<evidence type="ECO:0000256" key="1">
    <source>
        <dbReference type="SAM" id="MobiDB-lite"/>
    </source>
</evidence>
<gene>
    <name evidence="2" type="ORF">F5147DRAFT_652568</name>
</gene>
<organism evidence="2 3">
    <name type="scientific">Suillus discolor</name>
    <dbReference type="NCBI Taxonomy" id="1912936"/>
    <lineage>
        <taxon>Eukaryota</taxon>
        <taxon>Fungi</taxon>
        <taxon>Dikarya</taxon>
        <taxon>Basidiomycota</taxon>
        <taxon>Agaricomycotina</taxon>
        <taxon>Agaricomycetes</taxon>
        <taxon>Agaricomycetidae</taxon>
        <taxon>Boletales</taxon>
        <taxon>Suillineae</taxon>
        <taxon>Suillaceae</taxon>
        <taxon>Suillus</taxon>
    </lineage>
</organism>
<name>A0A9P7JUS9_9AGAM</name>
<dbReference type="InterPro" id="IPR042099">
    <property type="entry name" value="ANL_N_sf"/>
</dbReference>
<proteinExistence type="predicted"/>
<feature type="compositionally biased region" description="Basic and acidic residues" evidence="1">
    <location>
        <begin position="208"/>
        <end position="235"/>
    </location>
</feature>
<dbReference type="GO" id="GO:0003987">
    <property type="term" value="F:acetate-CoA ligase activity"/>
    <property type="evidence" value="ECO:0007669"/>
    <property type="project" value="TreeGrafter"/>
</dbReference>
<sequence length="235" mass="25749">MLHWDCLFHTVHAGSFETGDIIWFLEGGLNASYNCVDRWAFKHPNKTAITIYEADEPDDDCLITDAELLCRVCSIANVLKALGVKKGDTVSSLSVIVFKTASRAMSLPVMRADAHAWSHTRCSPSITVMLCSLVKRSWAVMKFWENVDLGAVGVGEGVGIVSTGDLTPIIPTHLLPPKTSHGQWNMGLLKQESGFLIASLVPGMKGNGKGEDGQGEPVELKKSMSLRLREHDEWE</sequence>
<dbReference type="GO" id="GO:0006085">
    <property type="term" value="P:acetyl-CoA biosynthetic process"/>
    <property type="evidence" value="ECO:0007669"/>
    <property type="project" value="TreeGrafter"/>
</dbReference>
<dbReference type="GO" id="GO:0005829">
    <property type="term" value="C:cytosol"/>
    <property type="evidence" value="ECO:0007669"/>
    <property type="project" value="TreeGrafter"/>
</dbReference>
<dbReference type="Gene3D" id="3.40.50.12780">
    <property type="entry name" value="N-terminal domain of ligase-like"/>
    <property type="match status" value="1"/>
</dbReference>
<dbReference type="Proteomes" id="UP000823399">
    <property type="component" value="Unassembled WGS sequence"/>
</dbReference>